<evidence type="ECO:0000256" key="3">
    <source>
        <dbReference type="ARBA" id="ARBA00023136"/>
    </source>
</evidence>
<dbReference type="Gene3D" id="2.60.40.10">
    <property type="entry name" value="Immunoglobulins"/>
    <property type="match status" value="2"/>
</dbReference>
<dbReference type="RefSeq" id="XP_029306484.1">
    <property type="nucleotide sequence ID" value="XM_029450624.1"/>
</dbReference>
<dbReference type="KEGG" id="cgob:115020622"/>
<dbReference type="Proteomes" id="UP000504630">
    <property type="component" value="Chromosome 2"/>
</dbReference>
<feature type="transmembrane region" description="Helical" evidence="6">
    <location>
        <begin position="215"/>
        <end position="235"/>
    </location>
</feature>
<comment type="subcellular location">
    <subcellularLocation>
        <location evidence="1">Membrane</location>
    </subcellularLocation>
</comment>
<dbReference type="PANTHER" id="PTHR12080">
    <property type="entry name" value="SIGNALING LYMPHOCYTIC ACTIVATION MOLECULE"/>
    <property type="match status" value="1"/>
</dbReference>
<evidence type="ECO:0000256" key="5">
    <source>
        <dbReference type="SAM" id="MobiDB-lite"/>
    </source>
</evidence>
<keyword evidence="6" id="KW-0812">Transmembrane</keyword>
<dbReference type="PROSITE" id="PS50835">
    <property type="entry name" value="IG_LIKE"/>
    <property type="match status" value="1"/>
</dbReference>
<keyword evidence="6" id="KW-1133">Transmembrane helix</keyword>
<dbReference type="SUPFAM" id="SSF48726">
    <property type="entry name" value="Immunoglobulin"/>
    <property type="match status" value="1"/>
</dbReference>
<evidence type="ECO:0000256" key="2">
    <source>
        <dbReference type="ARBA" id="ARBA00022729"/>
    </source>
</evidence>
<dbReference type="InterPro" id="IPR013783">
    <property type="entry name" value="Ig-like_fold"/>
</dbReference>
<dbReference type="InterPro" id="IPR036179">
    <property type="entry name" value="Ig-like_dom_sf"/>
</dbReference>
<feature type="region of interest" description="Disordered" evidence="5">
    <location>
        <begin position="263"/>
        <end position="286"/>
    </location>
</feature>
<dbReference type="InterPro" id="IPR007110">
    <property type="entry name" value="Ig-like_dom"/>
</dbReference>
<reference evidence="10" key="1">
    <citation type="submission" date="2025-08" db="UniProtKB">
        <authorList>
            <consortium name="RefSeq"/>
        </authorList>
    </citation>
    <scope>IDENTIFICATION</scope>
</reference>
<feature type="signal peptide" evidence="7">
    <location>
        <begin position="1"/>
        <end position="23"/>
    </location>
</feature>
<evidence type="ECO:0000256" key="4">
    <source>
        <dbReference type="ARBA" id="ARBA00023180"/>
    </source>
</evidence>
<evidence type="ECO:0000256" key="1">
    <source>
        <dbReference type="ARBA" id="ARBA00004370"/>
    </source>
</evidence>
<evidence type="ECO:0000256" key="7">
    <source>
        <dbReference type="SAM" id="SignalP"/>
    </source>
</evidence>
<evidence type="ECO:0000313" key="9">
    <source>
        <dbReference type="Proteomes" id="UP000504630"/>
    </source>
</evidence>
<dbReference type="InParanoid" id="A0A6J2R878"/>
<dbReference type="InterPro" id="IPR015631">
    <property type="entry name" value="CD2/SLAM_rcpt"/>
</dbReference>
<evidence type="ECO:0000256" key="6">
    <source>
        <dbReference type="SAM" id="Phobius"/>
    </source>
</evidence>
<feature type="compositionally biased region" description="Polar residues" evidence="5">
    <location>
        <begin position="265"/>
        <end position="274"/>
    </location>
</feature>
<feature type="chain" id="PRO_5026955093" evidence="7">
    <location>
        <begin position="24"/>
        <end position="286"/>
    </location>
</feature>
<proteinExistence type="predicted"/>
<name>A0A6J2R878_COTGO</name>
<keyword evidence="3 6" id="KW-0472">Membrane</keyword>
<gene>
    <name evidence="10" type="primary">LOC115020622</name>
</gene>
<keyword evidence="4" id="KW-0325">Glycoprotein</keyword>
<dbReference type="OrthoDB" id="9427418at2759"/>
<keyword evidence="9" id="KW-1185">Reference proteome</keyword>
<dbReference type="AlphaFoldDB" id="A0A6J2R878"/>
<dbReference type="PANTHER" id="PTHR12080:SF125">
    <property type="entry name" value="CD48 ANTIGEN-LIKE"/>
    <property type="match status" value="1"/>
</dbReference>
<accession>A0A6J2R878</accession>
<evidence type="ECO:0000259" key="8">
    <source>
        <dbReference type="PROSITE" id="PS50835"/>
    </source>
</evidence>
<dbReference type="GeneID" id="115020622"/>
<dbReference type="GO" id="GO:0016020">
    <property type="term" value="C:membrane"/>
    <property type="evidence" value="ECO:0007669"/>
    <property type="project" value="UniProtKB-SubCell"/>
</dbReference>
<sequence>MRLPVTSMIVAVLLCVLPAGVSADSGITLYKKVGDAVVLKPGTASVTGPIINILWKDGGNIAMEWEGAEIDSKRHFKERGHLNTSTGAMTITGLTPEDSGLYTPEINNEIRSPTILKVIFPVPKPTVVESCNDEKTSCTLTCGGDTMDPELVTRRWKLGDKVTFSSKELHITKDVSLNISEFSCELENPVSQESSQPLPNPFNTRAVPVGKTMNISTGVTVFLCLLVAVVLLVSLHRCKTGMWFFQKTAMPWEADFWKNDRPQIATESNGTSAQEKGLTDEETPMA</sequence>
<evidence type="ECO:0000313" key="10">
    <source>
        <dbReference type="RefSeq" id="XP_029306484.1"/>
    </source>
</evidence>
<keyword evidence="2 7" id="KW-0732">Signal</keyword>
<protein>
    <submittedName>
        <fullName evidence="10">Uncharacterized protein LOC115020622</fullName>
    </submittedName>
</protein>
<organism evidence="9 10">
    <name type="scientific">Cottoperca gobio</name>
    <name type="common">Frogmouth</name>
    <name type="synonym">Aphritis gobio</name>
    <dbReference type="NCBI Taxonomy" id="56716"/>
    <lineage>
        <taxon>Eukaryota</taxon>
        <taxon>Metazoa</taxon>
        <taxon>Chordata</taxon>
        <taxon>Craniata</taxon>
        <taxon>Vertebrata</taxon>
        <taxon>Euteleostomi</taxon>
        <taxon>Actinopterygii</taxon>
        <taxon>Neopterygii</taxon>
        <taxon>Teleostei</taxon>
        <taxon>Neoteleostei</taxon>
        <taxon>Acanthomorphata</taxon>
        <taxon>Eupercaria</taxon>
        <taxon>Perciformes</taxon>
        <taxon>Notothenioidei</taxon>
        <taxon>Bovichtidae</taxon>
        <taxon>Cottoperca</taxon>
    </lineage>
</organism>
<feature type="domain" description="Ig-like" evidence="8">
    <location>
        <begin position="113"/>
        <end position="195"/>
    </location>
</feature>